<dbReference type="PANTHER" id="PTHR11365:SF23">
    <property type="entry name" value="HYPOTHETICAL 5-OXOPROLINASE (EUROFUNG)-RELATED"/>
    <property type="match status" value="1"/>
</dbReference>
<gene>
    <name evidence="3" type="ORF">C7M71_027565</name>
</gene>
<feature type="domain" description="Acetophenone carboxylase-like C-terminal" evidence="2">
    <location>
        <begin position="64"/>
        <end position="223"/>
    </location>
</feature>
<dbReference type="OrthoDB" id="9768323at2"/>
<organism evidence="3 4">
    <name type="scientific">Peterkaempfera bronchialis</name>
    <dbReference type="NCBI Taxonomy" id="2126346"/>
    <lineage>
        <taxon>Bacteria</taxon>
        <taxon>Bacillati</taxon>
        <taxon>Actinomycetota</taxon>
        <taxon>Actinomycetes</taxon>
        <taxon>Kitasatosporales</taxon>
        <taxon>Streptomycetaceae</taxon>
        <taxon>Peterkaempfera</taxon>
    </lineage>
</organism>
<accession>A0A345T3N4</accession>
<dbReference type="AlphaFoldDB" id="A0A345T3N4"/>
<dbReference type="Pfam" id="PF01968">
    <property type="entry name" value="Hydantoinase_A"/>
    <property type="match status" value="1"/>
</dbReference>
<dbReference type="Pfam" id="PF19278">
    <property type="entry name" value="Hydant_A_C"/>
    <property type="match status" value="1"/>
</dbReference>
<dbReference type="InterPro" id="IPR045079">
    <property type="entry name" value="Oxoprolinase-like"/>
</dbReference>
<keyword evidence="4" id="KW-1185">Reference proteome</keyword>
<dbReference type="PANTHER" id="PTHR11365">
    <property type="entry name" value="5-OXOPROLINASE RELATED"/>
    <property type="match status" value="1"/>
</dbReference>
<proteinExistence type="predicted"/>
<evidence type="ECO:0000259" key="2">
    <source>
        <dbReference type="Pfam" id="PF19278"/>
    </source>
</evidence>
<protein>
    <recommendedName>
        <fullName evidence="5">Hydantoinase A/oxoprolinase domain-containing protein</fullName>
    </recommendedName>
</protein>
<evidence type="ECO:0000313" key="4">
    <source>
        <dbReference type="Proteomes" id="UP000249340"/>
    </source>
</evidence>
<dbReference type="EMBL" id="CP031264">
    <property type="protein sequence ID" value="AXI80589.1"/>
    <property type="molecule type" value="Genomic_DNA"/>
</dbReference>
<feature type="domain" description="Hydantoinase A/oxoprolinase" evidence="1">
    <location>
        <begin position="2"/>
        <end position="48"/>
    </location>
</feature>
<dbReference type="GO" id="GO:0005829">
    <property type="term" value="C:cytosol"/>
    <property type="evidence" value="ECO:0007669"/>
    <property type="project" value="TreeGrafter"/>
</dbReference>
<sequence length="239" mass="25673">MALVALGGAGPMHGCALAEELDVPRLLVPPYPGVTAALGLLLSDIRYDIGQSWVRETGRVGEAALEEQLAALTARARELLAQTGHEEDGQLEFSADMRYLGQAYNLTVPLPPPPVTAGSTAEAERSFVEAHRKAYDYVLPDTPTEIVALRVRAVVPAEPVVWEVAGAGRDDAFLGRRKVHMNGEWLECDVLDRARLGTGDLVHGPAIIDQEDTTTVVLPGWQAETVAAGSLLLTRRDHA</sequence>
<dbReference type="GO" id="GO:0006749">
    <property type="term" value="P:glutathione metabolic process"/>
    <property type="evidence" value="ECO:0007669"/>
    <property type="project" value="TreeGrafter"/>
</dbReference>
<dbReference type="InterPro" id="IPR049517">
    <property type="entry name" value="ACX-like_C"/>
</dbReference>
<evidence type="ECO:0000259" key="1">
    <source>
        <dbReference type="Pfam" id="PF01968"/>
    </source>
</evidence>
<reference evidence="4" key="1">
    <citation type="submission" date="2018-07" db="EMBL/GenBank/DDBJ databases">
        <title>Streptacidiphilus bronchialis DSM 106435 chromosome.</title>
        <authorList>
            <person name="Batra D."/>
            <person name="Gulvik C.A."/>
        </authorList>
    </citation>
    <scope>NUCLEOTIDE SEQUENCE [LARGE SCALE GENOMIC DNA]</scope>
    <source>
        <strain evidence="4">DSM 106435</strain>
    </source>
</reference>
<dbReference type="Proteomes" id="UP000249340">
    <property type="component" value="Chromosome"/>
</dbReference>
<name>A0A345T3N4_9ACTN</name>
<evidence type="ECO:0000313" key="3">
    <source>
        <dbReference type="EMBL" id="AXI80589.1"/>
    </source>
</evidence>
<dbReference type="GO" id="GO:0017168">
    <property type="term" value="F:5-oxoprolinase (ATP-hydrolyzing) activity"/>
    <property type="evidence" value="ECO:0007669"/>
    <property type="project" value="TreeGrafter"/>
</dbReference>
<dbReference type="KEGG" id="stri:C7M71_027565"/>
<evidence type="ECO:0008006" key="5">
    <source>
        <dbReference type="Google" id="ProtNLM"/>
    </source>
</evidence>
<dbReference type="InterPro" id="IPR002821">
    <property type="entry name" value="Hydantoinase_A"/>
</dbReference>